<protein>
    <submittedName>
        <fullName evidence="4">Ubiquitin carboxyl-terminal hydrolase 40-like</fullName>
    </submittedName>
</protein>
<feature type="compositionally biased region" description="Polar residues" evidence="1">
    <location>
        <begin position="26"/>
        <end position="55"/>
    </location>
</feature>
<dbReference type="Gene3D" id="3.10.20.90">
    <property type="entry name" value="Phosphatidylinositol 3-kinase Catalytic Subunit, Chain A, domain 1"/>
    <property type="match status" value="1"/>
</dbReference>
<feature type="region of interest" description="Disordered" evidence="1">
    <location>
        <begin position="223"/>
        <end position="284"/>
    </location>
</feature>
<feature type="region of interest" description="Disordered" evidence="1">
    <location>
        <begin position="1"/>
        <end position="183"/>
    </location>
</feature>
<feature type="compositionally biased region" description="Basic residues" evidence="1">
    <location>
        <begin position="170"/>
        <end position="179"/>
    </location>
</feature>
<feature type="compositionally biased region" description="Polar residues" evidence="1">
    <location>
        <begin position="119"/>
        <end position="133"/>
    </location>
</feature>
<feature type="region of interest" description="Disordered" evidence="1">
    <location>
        <begin position="890"/>
        <end position="939"/>
    </location>
</feature>
<dbReference type="SUPFAM" id="SSF54236">
    <property type="entry name" value="Ubiquitin-like"/>
    <property type="match status" value="1"/>
</dbReference>
<dbReference type="Pfam" id="PF14560">
    <property type="entry name" value="Ubiquitin_2"/>
    <property type="match status" value="1"/>
</dbReference>
<dbReference type="RefSeq" id="XP_006819607.1">
    <property type="nucleotide sequence ID" value="XM_006819544.1"/>
</dbReference>
<feature type="compositionally biased region" description="Polar residues" evidence="1">
    <location>
        <begin position="274"/>
        <end position="284"/>
    </location>
</feature>
<dbReference type="InterPro" id="IPR000626">
    <property type="entry name" value="Ubiquitin-like_dom"/>
</dbReference>
<evidence type="ECO:0000313" key="4">
    <source>
        <dbReference type="RefSeq" id="XP_006819607.1"/>
    </source>
</evidence>
<dbReference type="GeneID" id="102807802"/>
<sequence length="939" mass="106345">MGHPQNTKWDIPKPPNETSPKHQMELPQTTKWDIPQNTKWDISPNHQMGHPQSTKWDIPKTLNGTFLKTPNWTSPKNQMKHPQSTNWDIPKPPNGTSPIHQLGHPQTTEWDIPKPPNWTSPKHQMEHPQNTKWNIPKQPKSTTPKPPNCTFPKRKIVHPQTTKWDTPKHQMGHSPKHQMGHPQNTKWDIPQNTKWDISPNHQMGHPQSTKWDIPKTPNGTFLKTPNWTSPKNQMKHPQSTNWDIPKPPNGTSPIHQLGHPQTTEWDIPKPPNGTSPNHGMGHPQTTKLDIPKTPNGTSPKHQMEHPQTTKKYNPQTTKLYIPKTQNSKGQRMYGIPSRIQDEITAENIALAANRDKYDTLVNMIEVKLLHSNYCTVIDDVLQLRTNVDTCVTALSIDRRKTIAELETAITEVFGSMTPSPDMCLHTVKDLPAGLHLYNHVSGERLVSIHDAGISNETLLFVWNGIQVDGVPLHIGASCEPLLLTITYTTTNNTRPQELTRTFRKDSIIGEIKVILSDIIGIDIENLVLSLQHTVPVVLRRNDDGKTLSELSIEDGDRITATSSSKYGDSLMLTQAEAERQSKMISFIVENRCCEKNEESWPVIHVEVVKDYITLVFTPGDPASAKPDMEIVVDKNCTIKKCLTLMLEKSWLEGSAWHLRKTNWCGEEADVLDYTDATLEEENVKNGHHLLLVEGKLPPRGFLRLPIYLYSTPSQSLSSDTGIVSSITSSVESKLGRHKLTNSCKLCAQITPQEEDLSTNTIVLNICRRMPDTRSYTPCEEMILDTSKGATPLILKQTIADRLCLQMENLQIAKHWTEQYEWMILDESSLNANVFKNKQGKGKRKNMPKVNLRQGPFYLKDGDTVGVKDIQHDSSNKDDFTTVEDDIGKEKLKKQAEERKLRRMENRLKNDAAGVDDESGSKSKDRKPEVGIHIHVGDFR</sequence>
<feature type="compositionally biased region" description="Polar residues" evidence="1">
    <location>
        <begin position="96"/>
        <end position="109"/>
    </location>
</feature>
<proteinExistence type="predicted"/>
<dbReference type="Proteomes" id="UP000694865">
    <property type="component" value="Unplaced"/>
</dbReference>
<reference evidence="4" key="1">
    <citation type="submission" date="2025-08" db="UniProtKB">
        <authorList>
            <consortium name="RefSeq"/>
        </authorList>
    </citation>
    <scope>IDENTIFICATION</scope>
    <source>
        <tissue evidence="4">Testes</tissue>
    </source>
</reference>
<evidence type="ECO:0000313" key="3">
    <source>
        <dbReference type="Proteomes" id="UP000694865"/>
    </source>
</evidence>
<dbReference type="PROSITE" id="PS50053">
    <property type="entry name" value="UBIQUITIN_2"/>
    <property type="match status" value="1"/>
</dbReference>
<dbReference type="InterPro" id="IPR029071">
    <property type="entry name" value="Ubiquitin-like_domsf"/>
</dbReference>
<feature type="compositionally biased region" description="Polar residues" evidence="1">
    <location>
        <begin position="62"/>
        <end position="87"/>
    </location>
</feature>
<evidence type="ECO:0000259" key="2">
    <source>
        <dbReference type="PROSITE" id="PS50053"/>
    </source>
</evidence>
<evidence type="ECO:0000256" key="1">
    <source>
        <dbReference type="SAM" id="MobiDB-lite"/>
    </source>
</evidence>
<keyword evidence="3" id="KW-1185">Reference proteome</keyword>
<feature type="compositionally biased region" description="Basic and acidic residues" evidence="1">
    <location>
        <begin position="918"/>
        <end position="939"/>
    </location>
</feature>
<dbReference type="Pfam" id="PF25822">
    <property type="entry name" value="UBL_USP40"/>
    <property type="match status" value="1"/>
</dbReference>
<feature type="compositionally biased region" description="Basic and acidic residues" evidence="1">
    <location>
        <begin position="890"/>
        <end position="909"/>
    </location>
</feature>
<feature type="domain" description="Ubiquitin-like" evidence="2">
    <location>
        <begin position="483"/>
        <end position="567"/>
    </location>
</feature>
<organism evidence="3 4">
    <name type="scientific">Saccoglossus kowalevskii</name>
    <name type="common">Acorn worm</name>
    <dbReference type="NCBI Taxonomy" id="10224"/>
    <lineage>
        <taxon>Eukaryota</taxon>
        <taxon>Metazoa</taxon>
        <taxon>Hemichordata</taxon>
        <taxon>Enteropneusta</taxon>
        <taxon>Harrimaniidae</taxon>
        <taxon>Saccoglossus</taxon>
    </lineage>
</organism>
<name>A0ABM0MHW6_SACKO</name>
<gene>
    <name evidence="4" type="primary">LOC102807802</name>
</gene>
<feature type="compositionally biased region" description="Polar residues" evidence="1">
    <location>
        <begin position="223"/>
        <end position="242"/>
    </location>
</feature>
<feature type="compositionally biased region" description="Polar residues" evidence="1">
    <location>
        <begin position="251"/>
        <end position="264"/>
    </location>
</feature>
<dbReference type="InterPro" id="IPR057763">
    <property type="entry name" value="UBL_USP40"/>
</dbReference>
<accession>A0ABM0MHW6</accession>